<evidence type="ECO:0000256" key="3">
    <source>
        <dbReference type="ARBA" id="ARBA00022475"/>
    </source>
</evidence>
<evidence type="ECO:0000256" key="8">
    <source>
        <dbReference type="SAM" id="MobiDB-lite"/>
    </source>
</evidence>
<evidence type="ECO:0000256" key="6">
    <source>
        <dbReference type="ARBA" id="ARBA00023180"/>
    </source>
</evidence>
<accession>M4T1X3</accession>
<keyword evidence="4" id="KW-0336">GPI-anchor</keyword>
<sequence length="492" mass="51646">MPVSSGLLGLALAVLALRASRETEASGHATLLTKVTSACSETRFLMAVRQHFSGKLAAAQQSAKDLANDLALIDLVKAKTPKGDGHRKLSALAALAPTTLQSAVSELTSKTGEWQKTLEMIDRRRGQLAALKQIDLFKAPTHSGTATAGTSGTFGGGNSNGACIVKFAASTVDKQACDAETTGSAELDEAATHLDDFETLTLVHDDNFKRPELAVKAVCKGTVSSAGASTSESACGTTTTSNNENNAVGVESVTPSKPSTTTDKQARYTKAGQGRTCEPTTGKDTALTVTAGLLAAQLCHGNAQKAQNEKPVSTEKVNDLANDAAMQAIVIALNPEKYSPDKAVSDTLKAVKDFLGESTETVEVVFLKAAADQTQQYKIAGEETSETLAALAKKPSAGPTEAVLYAKYQGAVNCRKPFEEAITAKPKCSEKIKKEECNDPCKWAGTDKNGKCKTKGEKEEVQVENDAKTTNTTGNNSFVINKAPLLLAVLLF</sequence>
<dbReference type="InterPro" id="IPR027446">
    <property type="entry name" value="VSG_C_dom_sf"/>
</dbReference>
<dbReference type="SUPFAM" id="SSF58087">
    <property type="entry name" value="Variant surface glycoprotein (N-terminal domain)"/>
    <property type="match status" value="1"/>
</dbReference>
<comment type="subcellular location">
    <subcellularLocation>
        <location evidence="2">Cell membrane</location>
        <topology evidence="2">Lipid-anchor</topology>
        <topology evidence="2">GPI-anchor</topology>
    </subcellularLocation>
</comment>
<protein>
    <submittedName>
        <fullName evidence="10">Variant surface glycoprotein 529</fullName>
    </submittedName>
</protein>
<evidence type="ECO:0000256" key="1">
    <source>
        <dbReference type="ARBA" id="ARBA00002523"/>
    </source>
</evidence>
<keyword evidence="9" id="KW-0732">Signal</keyword>
<keyword evidence="6" id="KW-0325">Glycoprotein</keyword>
<evidence type="ECO:0000256" key="5">
    <source>
        <dbReference type="ARBA" id="ARBA00023136"/>
    </source>
</evidence>
<evidence type="ECO:0000256" key="9">
    <source>
        <dbReference type="SAM" id="SignalP"/>
    </source>
</evidence>
<feature type="compositionally biased region" description="Polar residues" evidence="8">
    <location>
        <begin position="253"/>
        <end position="263"/>
    </location>
</feature>
<keyword evidence="5" id="KW-0472">Membrane</keyword>
<evidence type="ECO:0000313" key="10">
    <source>
        <dbReference type="EMBL" id="AGH61087.1"/>
    </source>
</evidence>
<proteinExistence type="predicted"/>
<evidence type="ECO:0000256" key="7">
    <source>
        <dbReference type="ARBA" id="ARBA00023288"/>
    </source>
</evidence>
<dbReference type="SUPFAM" id="SSF118251">
    <property type="entry name" value="Variant surface glycoprotein MITAT 1.2, VSG 221, C-terminal domain"/>
    <property type="match status" value="1"/>
</dbReference>
<feature type="signal peptide" evidence="9">
    <location>
        <begin position="1"/>
        <end position="25"/>
    </location>
</feature>
<reference evidence="10" key="1">
    <citation type="submission" date="2013-02" db="EMBL/GenBank/DDBJ databases">
        <authorList>
            <person name="Cross G.A.M."/>
            <person name="Kim H.-S."/>
            <person name="Wickstead B."/>
        </authorList>
    </citation>
    <scope>NUCLEOTIDE SEQUENCE</scope>
    <source>
        <strain evidence="10">Lister 427</strain>
    </source>
</reference>
<feature type="compositionally biased region" description="Polar residues" evidence="8">
    <location>
        <begin position="227"/>
        <end position="246"/>
    </location>
</feature>
<comment type="function">
    <text evidence="1">VSG forms a coat on the surface of the parasite. The trypanosome evades the immune response of the host by expressing a series of antigenically distinct VSGs from an estimated 1000 VSG genes.</text>
</comment>
<dbReference type="EMBL" id="KC613656">
    <property type="protein sequence ID" value="AGH61087.1"/>
    <property type="molecule type" value="Genomic_DNA"/>
</dbReference>
<dbReference type="GO" id="GO:0005886">
    <property type="term" value="C:plasma membrane"/>
    <property type="evidence" value="ECO:0007669"/>
    <property type="project" value="UniProtKB-SubCell"/>
</dbReference>
<evidence type="ECO:0000256" key="4">
    <source>
        <dbReference type="ARBA" id="ARBA00022622"/>
    </source>
</evidence>
<feature type="chain" id="PRO_5004058026" evidence="9">
    <location>
        <begin position="26"/>
        <end position="492"/>
    </location>
</feature>
<dbReference type="GO" id="GO:0098552">
    <property type="term" value="C:side of membrane"/>
    <property type="evidence" value="ECO:0007669"/>
    <property type="project" value="UniProtKB-KW"/>
</dbReference>
<feature type="region of interest" description="Disordered" evidence="8">
    <location>
        <begin position="227"/>
        <end position="279"/>
    </location>
</feature>
<keyword evidence="3" id="KW-1003">Cell membrane</keyword>
<evidence type="ECO:0000256" key="2">
    <source>
        <dbReference type="ARBA" id="ARBA00004609"/>
    </source>
</evidence>
<name>M4T1X3_9TRYP</name>
<organism evidence="10">
    <name type="scientific">Trypanosoma brucei</name>
    <dbReference type="NCBI Taxonomy" id="5691"/>
    <lineage>
        <taxon>Eukaryota</taxon>
        <taxon>Discoba</taxon>
        <taxon>Euglenozoa</taxon>
        <taxon>Kinetoplastea</taxon>
        <taxon>Metakinetoplastina</taxon>
        <taxon>Trypanosomatida</taxon>
        <taxon>Trypanosomatidae</taxon>
        <taxon>Trypanosoma</taxon>
    </lineage>
</organism>
<keyword evidence="7" id="KW-0449">Lipoprotein</keyword>
<dbReference type="AlphaFoldDB" id="M4T1X3"/>
<reference evidence="10" key="2">
    <citation type="journal article" date="2014" name="Mol. Biochem. Parasitol.">
        <title>Capturing the variant surface glycoprotein repertoire (the VSGnome) of Trypanosoma brucei Lister 427.</title>
        <authorList>
            <person name="Cross G.A."/>
            <person name="Kim H.S."/>
            <person name="Wickstead B."/>
        </authorList>
    </citation>
    <scope>NUCLEOTIDE SEQUENCE</scope>
    <source>
        <strain evidence="10">Lister 427</strain>
    </source>
</reference>
<dbReference type="VEuPathDB" id="TriTrypDB:Tb427_000120900"/>